<dbReference type="NCBIfam" id="NF037997">
    <property type="entry name" value="Na_Pi_symport"/>
    <property type="match status" value="1"/>
</dbReference>
<organism evidence="9 10">
    <name type="scientific">Piscinibacter sakaiensis</name>
    <name type="common">Ideonella sakaiensis</name>
    <dbReference type="NCBI Taxonomy" id="1547922"/>
    <lineage>
        <taxon>Bacteria</taxon>
        <taxon>Pseudomonadati</taxon>
        <taxon>Pseudomonadota</taxon>
        <taxon>Betaproteobacteria</taxon>
        <taxon>Burkholderiales</taxon>
        <taxon>Sphaerotilaceae</taxon>
        <taxon>Piscinibacter</taxon>
    </lineage>
</organism>
<reference evidence="9 10" key="2">
    <citation type="journal article" date="2016" name="Science">
        <title>A bacterium that degrades and assimilates poly(ethylene terephthalate).</title>
        <authorList>
            <person name="Yoshida S."/>
            <person name="Hiraga K."/>
            <person name="Takehana T."/>
            <person name="Taniguchi I."/>
            <person name="Yamaji H."/>
            <person name="Maeda Y."/>
            <person name="Toyohara K."/>
            <person name="Miyamoto K."/>
            <person name="Kimura Y."/>
            <person name="Oda K."/>
        </authorList>
    </citation>
    <scope>NUCLEOTIDE SEQUENCE [LARGE SCALE GENOMIC DNA]</scope>
    <source>
        <strain evidence="10">NBRC 110686 / TISTR 2288 / 201-F6</strain>
    </source>
</reference>
<evidence type="ECO:0000313" key="9">
    <source>
        <dbReference type="EMBL" id="GAP33891.1"/>
    </source>
</evidence>
<dbReference type="AlphaFoldDB" id="A0A0K8NTZ7"/>
<gene>
    <name evidence="9" type="ORF">ISF6_1669</name>
</gene>
<dbReference type="GO" id="GO:0005886">
    <property type="term" value="C:plasma membrane"/>
    <property type="evidence" value="ECO:0007669"/>
    <property type="project" value="UniProtKB-SubCell"/>
</dbReference>
<dbReference type="SUPFAM" id="SSF109755">
    <property type="entry name" value="PhoU-like"/>
    <property type="match status" value="1"/>
</dbReference>
<comment type="subcellular location">
    <subcellularLocation>
        <location evidence="1">Cell membrane</location>
        <topology evidence="1">Multi-pass membrane protein</topology>
    </subcellularLocation>
</comment>
<feature type="transmembrane region" description="Helical" evidence="7">
    <location>
        <begin position="273"/>
        <end position="292"/>
    </location>
</feature>
<evidence type="ECO:0000256" key="7">
    <source>
        <dbReference type="SAM" id="Phobius"/>
    </source>
</evidence>
<evidence type="ECO:0000256" key="2">
    <source>
        <dbReference type="ARBA" id="ARBA00022475"/>
    </source>
</evidence>
<feature type="region of interest" description="Disordered" evidence="6">
    <location>
        <begin position="537"/>
        <end position="564"/>
    </location>
</feature>
<evidence type="ECO:0000259" key="8">
    <source>
        <dbReference type="Pfam" id="PF01895"/>
    </source>
</evidence>
<dbReference type="Pfam" id="PF02690">
    <property type="entry name" value="Na_Pi_cotrans"/>
    <property type="match status" value="2"/>
</dbReference>
<evidence type="ECO:0000256" key="5">
    <source>
        <dbReference type="ARBA" id="ARBA00023136"/>
    </source>
</evidence>
<keyword evidence="4 7" id="KW-1133">Transmembrane helix</keyword>
<comment type="caution">
    <text evidence="9">The sequence shown here is derived from an EMBL/GenBank/DDBJ whole genome shotgun (WGS) entry which is preliminary data.</text>
</comment>
<keyword evidence="10" id="KW-1185">Reference proteome</keyword>
<evidence type="ECO:0000256" key="3">
    <source>
        <dbReference type="ARBA" id="ARBA00022692"/>
    </source>
</evidence>
<keyword evidence="3 7" id="KW-0812">Transmembrane</keyword>
<evidence type="ECO:0000256" key="1">
    <source>
        <dbReference type="ARBA" id="ARBA00004651"/>
    </source>
</evidence>
<feature type="transmembrane region" description="Helical" evidence="7">
    <location>
        <begin position="240"/>
        <end position="261"/>
    </location>
</feature>
<keyword evidence="2" id="KW-1003">Cell membrane</keyword>
<sequence>MAQLLNLLAAIALLVWSTQFLRAAILEGFGSRLRYLVARAVANRASAVATGMAITLVLQSGTATTLLVAGFVGQGILALPMALAIVLGADVGASLAAALLALKPAWMSPLLLLGGVALLLGRPTGGAAQLGRGLVGLGLLLLALHLISDAAAALVHAPVMRALLATLADDAMLAVLTGVVLTLAAYSSLAIVLLTATLAAAQALPVSTACALVVGANIGSGLAAVLTLSRASVDGRRLALANLLCRLGGALVSAPLLAGILPSLPGPGLAPGSQVIGFHVAFNLGVALLFVAQTERLARMLRRWLAAPVDAVGPQVLPSFQLDPASLAVPRLAIAGAARLAVHQADVVETMLRGFVDALRGDDLQLSERMRALDDTVDALCSSIKHYLARLPRETLGADEARRLAEVLTLSINLEQVADMVEIALKRVEKKKIRAGRRLSAAGLHELCELHARLMDSMRLAVGVFLHRSVRDAWALSEMKQRFGELERACEAAHFDRLSERTPESMDTSSLHLDLINDLARMNSRVCAIGRVFLQRPDPGRPVSADDPDPGAGFVPAAPPRTPA</sequence>
<dbReference type="OrthoDB" id="5778511at2"/>
<dbReference type="InterPro" id="IPR026022">
    <property type="entry name" value="PhoU_dom"/>
</dbReference>
<dbReference type="Gene3D" id="1.20.58.220">
    <property type="entry name" value="Phosphate transport system protein phou homolog 2, domain 2"/>
    <property type="match status" value="1"/>
</dbReference>
<accession>A0A0K8NTZ7</accession>
<dbReference type="Pfam" id="PF01895">
    <property type="entry name" value="PhoU"/>
    <property type="match status" value="1"/>
</dbReference>
<reference evidence="10" key="1">
    <citation type="submission" date="2015-07" db="EMBL/GenBank/DDBJ databases">
        <title>Discovery of a poly(ethylene terephthalate assimilation.</title>
        <authorList>
            <person name="Yoshida S."/>
            <person name="Hiraga K."/>
            <person name="Takehana T."/>
            <person name="Taniguchi I."/>
            <person name="Yamaji H."/>
            <person name="Maeda Y."/>
            <person name="Toyohara K."/>
            <person name="Miyamoto K."/>
            <person name="Kimura Y."/>
            <person name="Oda K."/>
        </authorList>
    </citation>
    <scope>NUCLEOTIDE SEQUENCE [LARGE SCALE GENOMIC DNA]</scope>
    <source>
        <strain evidence="10">NBRC 110686 / TISTR 2288 / 201-F6</strain>
    </source>
</reference>
<dbReference type="GO" id="GO:0005436">
    <property type="term" value="F:sodium:phosphate symporter activity"/>
    <property type="evidence" value="ECO:0007669"/>
    <property type="project" value="InterPro"/>
</dbReference>
<dbReference type="EMBL" id="BBYR01000003">
    <property type="protein sequence ID" value="GAP33891.1"/>
    <property type="molecule type" value="Genomic_DNA"/>
</dbReference>
<dbReference type="InterPro" id="IPR038078">
    <property type="entry name" value="PhoU-like_sf"/>
</dbReference>
<dbReference type="PANTHER" id="PTHR10010">
    <property type="entry name" value="SOLUTE CARRIER FAMILY 34 SODIUM PHOSPHATE , MEMBER 2-RELATED"/>
    <property type="match status" value="1"/>
</dbReference>
<dbReference type="GO" id="GO:0044341">
    <property type="term" value="P:sodium-dependent phosphate transport"/>
    <property type="evidence" value="ECO:0007669"/>
    <property type="project" value="InterPro"/>
</dbReference>
<evidence type="ECO:0000256" key="6">
    <source>
        <dbReference type="SAM" id="MobiDB-lite"/>
    </source>
</evidence>
<proteinExistence type="predicted"/>
<feature type="transmembrane region" description="Helical" evidence="7">
    <location>
        <begin position="171"/>
        <end position="200"/>
    </location>
</feature>
<feature type="transmembrane region" description="Helical" evidence="7">
    <location>
        <begin position="206"/>
        <end position="228"/>
    </location>
</feature>
<feature type="transmembrane region" description="Helical" evidence="7">
    <location>
        <begin position="76"/>
        <end position="102"/>
    </location>
</feature>
<name>A0A0K8NTZ7_PISS1</name>
<keyword evidence="5 7" id="KW-0472">Membrane</keyword>
<evidence type="ECO:0000256" key="4">
    <source>
        <dbReference type="ARBA" id="ARBA00022989"/>
    </source>
</evidence>
<feature type="domain" description="PhoU" evidence="8">
    <location>
        <begin position="345"/>
        <end position="422"/>
    </location>
</feature>
<dbReference type="Proteomes" id="UP000037660">
    <property type="component" value="Unassembled WGS sequence"/>
</dbReference>
<dbReference type="InterPro" id="IPR003841">
    <property type="entry name" value="Na/Pi_transpt"/>
</dbReference>
<protein>
    <submittedName>
        <fullName evidence="9">Sodium-dependent phosphate transporter</fullName>
    </submittedName>
</protein>
<dbReference type="PANTHER" id="PTHR10010:SF39">
    <property type="entry name" value="PHOU DOMAIN-CONTAINING PROTEIN"/>
    <property type="match status" value="1"/>
</dbReference>
<evidence type="ECO:0000313" key="10">
    <source>
        <dbReference type="Proteomes" id="UP000037660"/>
    </source>
</evidence>
<dbReference type="RefSeq" id="WP_054018053.1">
    <property type="nucleotide sequence ID" value="NZ_BBYR01000003.1"/>
</dbReference>
<dbReference type="STRING" id="1547922.ISF6_1669"/>
<feature type="transmembrane region" description="Helical" evidence="7">
    <location>
        <begin position="134"/>
        <end position="159"/>
    </location>
</feature>